<dbReference type="Proteomes" id="UP000672657">
    <property type="component" value="Unassembled WGS sequence"/>
</dbReference>
<keyword evidence="9" id="KW-0472">Membrane</keyword>
<evidence type="ECO:0000256" key="6">
    <source>
        <dbReference type="ARBA" id="ARBA00022729"/>
    </source>
</evidence>
<comment type="subunit">
    <text evidence="2">Homotrimer.</text>
</comment>
<dbReference type="PRINTS" id="PR00184">
    <property type="entry name" value="NEISSPPORIN"/>
</dbReference>
<evidence type="ECO:0000256" key="10">
    <source>
        <dbReference type="ARBA" id="ARBA00023237"/>
    </source>
</evidence>
<keyword evidence="4" id="KW-1134">Transmembrane beta strand</keyword>
<dbReference type="InterPro" id="IPR023614">
    <property type="entry name" value="Porin_dom_sf"/>
</dbReference>
<evidence type="ECO:0000259" key="12">
    <source>
        <dbReference type="Pfam" id="PF13609"/>
    </source>
</evidence>
<dbReference type="PANTHER" id="PTHR34501:SF9">
    <property type="entry name" value="MAJOR OUTER MEMBRANE PROTEIN P.IA"/>
    <property type="match status" value="1"/>
</dbReference>
<dbReference type="PRINTS" id="PR00182">
    <property type="entry name" value="ECOLNEIPORIN"/>
</dbReference>
<comment type="caution">
    <text evidence="13">The sequence shown here is derived from an EMBL/GenBank/DDBJ whole genome shotgun (WGS) entry which is preliminary data.</text>
</comment>
<proteinExistence type="predicted"/>
<evidence type="ECO:0000256" key="11">
    <source>
        <dbReference type="SAM" id="SignalP"/>
    </source>
</evidence>
<keyword evidence="8" id="KW-0626">Porin</keyword>
<evidence type="ECO:0000256" key="9">
    <source>
        <dbReference type="ARBA" id="ARBA00023136"/>
    </source>
</evidence>
<evidence type="ECO:0000256" key="1">
    <source>
        <dbReference type="ARBA" id="ARBA00004571"/>
    </source>
</evidence>
<feature type="domain" description="Porin" evidence="12">
    <location>
        <begin position="8"/>
        <end position="329"/>
    </location>
</feature>
<keyword evidence="14" id="KW-1185">Reference proteome</keyword>
<dbReference type="Gene3D" id="2.40.160.10">
    <property type="entry name" value="Porin"/>
    <property type="match status" value="1"/>
</dbReference>
<keyword evidence="5" id="KW-0812">Transmembrane</keyword>
<keyword evidence="10" id="KW-0998">Cell outer membrane</keyword>
<evidence type="ECO:0000256" key="7">
    <source>
        <dbReference type="ARBA" id="ARBA00023065"/>
    </source>
</evidence>
<gene>
    <name evidence="13" type="ORF">LMG26411_01746</name>
</gene>
<dbReference type="EMBL" id="CAJPVI010000008">
    <property type="protein sequence ID" value="CAG2139694.1"/>
    <property type="molecule type" value="Genomic_DNA"/>
</dbReference>
<organism evidence="13 14">
    <name type="scientific">Cupriavidus numazuensis</name>
    <dbReference type="NCBI Taxonomy" id="221992"/>
    <lineage>
        <taxon>Bacteria</taxon>
        <taxon>Pseudomonadati</taxon>
        <taxon>Pseudomonadota</taxon>
        <taxon>Betaproteobacteria</taxon>
        <taxon>Burkholderiales</taxon>
        <taxon>Burkholderiaceae</taxon>
        <taxon>Cupriavidus</taxon>
    </lineage>
</organism>
<keyword evidence="6 11" id="KW-0732">Signal</keyword>
<accession>A0ABN7PZU7</accession>
<evidence type="ECO:0000256" key="3">
    <source>
        <dbReference type="ARBA" id="ARBA00022448"/>
    </source>
</evidence>
<dbReference type="RefSeq" id="WP_211952870.1">
    <property type="nucleotide sequence ID" value="NZ_CAJPVI010000008.1"/>
</dbReference>
<dbReference type="PANTHER" id="PTHR34501">
    <property type="entry name" value="PROTEIN YDDL-RELATED"/>
    <property type="match status" value="1"/>
</dbReference>
<dbReference type="InterPro" id="IPR002299">
    <property type="entry name" value="Porin_Neis"/>
</dbReference>
<sequence>MKHRVISALAVCCANTAFAQSQVTLYGSVDTSVPWISNIRGNSTVRMDGGISQPDLFGLRGSEDLGGGMKAIFQLENGFLTDSGSMIAAGKIFNRASWVGLSASSGTVRLGRQVDFVADKLGQWSNGYQLFNFYLYHPGNLDGLSSQFPVDNAISYQSPRFGGMQLSAMYGLGEVPGSSSAKRTYSLAGTYDADRLSVTVAYTDANGRAFDIGGTTGLPNALGRGLTPGAAMFIDAFKAGGIGGSYRLESVPLSVNALYSRSTLRAGAAEGTMNAADLGLTWQATPAAAATVGYSFSKFEKTKWHQLHLGGMYYFSKRTQLYAFWTYQHAVDGLAAMNVVGVSSGQNQSVVSVGLHTSF</sequence>
<keyword evidence="3" id="KW-0813">Transport</keyword>
<evidence type="ECO:0000256" key="4">
    <source>
        <dbReference type="ARBA" id="ARBA00022452"/>
    </source>
</evidence>
<dbReference type="Pfam" id="PF13609">
    <property type="entry name" value="Porin_4"/>
    <property type="match status" value="1"/>
</dbReference>
<keyword evidence="7" id="KW-0406">Ion transport</keyword>
<name>A0ABN7PZU7_9BURK</name>
<dbReference type="InterPro" id="IPR050298">
    <property type="entry name" value="Gram-neg_bact_OMP"/>
</dbReference>
<evidence type="ECO:0000256" key="5">
    <source>
        <dbReference type="ARBA" id="ARBA00022692"/>
    </source>
</evidence>
<dbReference type="InterPro" id="IPR001702">
    <property type="entry name" value="Porin_Gram-ve"/>
</dbReference>
<reference evidence="13 14" key="1">
    <citation type="submission" date="2021-03" db="EMBL/GenBank/DDBJ databases">
        <authorList>
            <person name="Peeters C."/>
        </authorList>
    </citation>
    <scope>NUCLEOTIDE SEQUENCE [LARGE SCALE GENOMIC DNA]</scope>
    <source>
        <strain evidence="13 14">LMG 26411</strain>
    </source>
</reference>
<dbReference type="CDD" id="cd00342">
    <property type="entry name" value="gram_neg_porins"/>
    <property type="match status" value="1"/>
</dbReference>
<evidence type="ECO:0000313" key="13">
    <source>
        <dbReference type="EMBL" id="CAG2139694.1"/>
    </source>
</evidence>
<comment type="subcellular location">
    <subcellularLocation>
        <location evidence="1">Cell outer membrane</location>
        <topology evidence="1">Multi-pass membrane protein</topology>
    </subcellularLocation>
</comment>
<feature type="chain" id="PRO_5045277750" evidence="11">
    <location>
        <begin position="20"/>
        <end position="359"/>
    </location>
</feature>
<evidence type="ECO:0000313" key="14">
    <source>
        <dbReference type="Proteomes" id="UP000672657"/>
    </source>
</evidence>
<evidence type="ECO:0000256" key="8">
    <source>
        <dbReference type="ARBA" id="ARBA00023114"/>
    </source>
</evidence>
<feature type="signal peptide" evidence="11">
    <location>
        <begin position="1"/>
        <end position="19"/>
    </location>
</feature>
<evidence type="ECO:0000256" key="2">
    <source>
        <dbReference type="ARBA" id="ARBA00011233"/>
    </source>
</evidence>
<dbReference type="SUPFAM" id="SSF56935">
    <property type="entry name" value="Porins"/>
    <property type="match status" value="1"/>
</dbReference>
<dbReference type="InterPro" id="IPR033900">
    <property type="entry name" value="Gram_neg_porin_domain"/>
</dbReference>
<protein>
    <submittedName>
        <fullName evidence="13">Outer membrane porin protein 32</fullName>
    </submittedName>
</protein>